<dbReference type="PANTHER" id="PTHR10978">
    <property type="entry name" value="SUCCINATE DEHYDROGENASE CYTOCHROME B560 SUBUNIT"/>
    <property type="match status" value="1"/>
</dbReference>
<keyword evidence="10" id="KW-0496">Mitochondrion</keyword>
<evidence type="ECO:0000313" key="14">
    <source>
        <dbReference type="Proteomes" id="UP000234585"/>
    </source>
</evidence>
<dbReference type="GO" id="GO:0046872">
    <property type="term" value="F:metal ion binding"/>
    <property type="evidence" value="ECO:0007669"/>
    <property type="project" value="UniProtKB-KW"/>
</dbReference>
<evidence type="ECO:0000256" key="8">
    <source>
        <dbReference type="ARBA" id="ARBA00022989"/>
    </source>
</evidence>
<dbReference type="NCBIfam" id="TIGR02970">
    <property type="entry name" value="succ_dehyd_cytB"/>
    <property type="match status" value="1"/>
</dbReference>
<keyword evidence="9" id="KW-0408">Iron</keyword>
<dbReference type="Pfam" id="PF01127">
    <property type="entry name" value="Sdh_cyt"/>
    <property type="match status" value="1"/>
</dbReference>
<dbReference type="OrthoDB" id="588261at2759"/>
<dbReference type="InterPro" id="IPR000701">
    <property type="entry name" value="SuccDH_FuR_B_TM-su"/>
</dbReference>
<reference evidence="13 14" key="1">
    <citation type="submission" date="2017-12" db="EMBL/GenBank/DDBJ databases">
        <authorList>
            <consortium name="DOE Joint Genome Institute"/>
            <person name="Haridas S."/>
            <person name="Kjaerbolling I."/>
            <person name="Vesth T.C."/>
            <person name="Frisvad J.C."/>
            <person name="Nybo J.L."/>
            <person name="Theobald S."/>
            <person name="Kuo A."/>
            <person name="Bowyer P."/>
            <person name="Matsuda Y."/>
            <person name="Mondo S."/>
            <person name="Lyhne E.K."/>
            <person name="Kogle M.E."/>
            <person name="Clum A."/>
            <person name="Lipzen A."/>
            <person name="Salamov A."/>
            <person name="Ngan C.Y."/>
            <person name="Daum C."/>
            <person name="Chiniquy J."/>
            <person name="Barry K."/>
            <person name="LaButti K."/>
            <person name="Simmons B.A."/>
            <person name="Magnuson J.K."/>
            <person name="Mortensen U.H."/>
            <person name="Larsen T.O."/>
            <person name="Grigoriev I.V."/>
            <person name="Baker S.E."/>
            <person name="Andersen M.R."/>
            <person name="Nordberg H.P."/>
            <person name="Cantor M.N."/>
            <person name="Hua S.X."/>
        </authorList>
    </citation>
    <scope>NUCLEOTIDE SEQUENCE [LARGE SCALE GENOMIC DNA]</scope>
    <source>
        <strain evidence="13 14">CBS 102.13</strain>
    </source>
</reference>
<evidence type="ECO:0000256" key="11">
    <source>
        <dbReference type="ARBA" id="ARBA00023136"/>
    </source>
</evidence>
<dbReference type="PROSITE" id="PS01000">
    <property type="entry name" value="SDH_CYT_1"/>
    <property type="match status" value="1"/>
</dbReference>
<evidence type="ECO:0000256" key="6">
    <source>
        <dbReference type="ARBA" id="ARBA00022792"/>
    </source>
</evidence>
<comment type="subcellular location">
    <subcellularLocation>
        <location evidence="1">Mitochondrion inner membrane</location>
        <topology evidence="1">Multi-pass membrane protein</topology>
    </subcellularLocation>
</comment>
<dbReference type="EMBL" id="KZ559158">
    <property type="protein sequence ID" value="PLB35744.1"/>
    <property type="molecule type" value="Genomic_DNA"/>
</dbReference>
<dbReference type="GO" id="GO:0009055">
    <property type="term" value="F:electron transfer activity"/>
    <property type="evidence" value="ECO:0007669"/>
    <property type="project" value="InterPro"/>
</dbReference>
<protein>
    <submittedName>
        <fullName evidence="13">Succinate dehydrogenase cytochrome b560 subunit</fullName>
    </submittedName>
</protein>
<keyword evidence="4 12" id="KW-0812">Transmembrane</keyword>
<evidence type="ECO:0000256" key="9">
    <source>
        <dbReference type="ARBA" id="ARBA00023004"/>
    </source>
</evidence>
<keyword evidence="11 12" id="KW-0472">Membrane</keyword>
<evidence type="ECO:0000256" key="2">
    <source>
        <dbReference type="ARBA" id="ARBA00007244"/>
    </source>
</evidence>
<dbReference type="PANTHER" id="PTHR10978:SF5">
    <property type="entry name" value="SUCCINATE DEHYDROGENASE CYTOCHROME B560 SUBUNIT, MITOCHONDRIAL"/>
    <property type="match status" value="1"/>
</dbReference>
<evidence type="ECO:0000313" key="13">
    <source>
        <dbReference type="EMBL" id="PLB35744.1"/>
    </source>
</evidence>
<gene>
    <name evidence="13" type="ORF">BDW47DRAFT_109725</name>
</gene>
<dbReference type="STRING" id="41067.A0A2I2F558"/>
<dbReference type="Gene3D" id="1.20.1300.10">
    <property type="entry name" value="Fumarate reductase/succinate dehydrogenase, transmembrane subunit"/>
    <property type="match status" value="1"/>
</dbReference>
<dbReference type="GeneID" id="36520697"/>
<feature type="transmembrane region" description="Helical" evidence="12">
    <location>
        <begin position="98"/>
        <end position="115"/>
    </location>
</feature>
<keyword evidence="6" id="KW-0999">Mitochondrion inner membrane</keyword>
<keyword evidence="7" id="KW-0809">Transit peptide</keyword>
<accession>A0A2I2F558</accession>
<dbReference type="SUPFAM" id="SSF81343">
    <property type="entry name" value="Fumarate reductase respiratory complex transmembrane subunits"/>
    <property type="match status" value="1"/>
</dbReference>
<organism evidence="13 14">
    <name type="scientific">Aspergillus candidus</name>
    <dbReference type="NCBI Taxonomy" id="41067"/>
    <lineage>
        <taxon>Eukaryota</taxon>
        <taxon>Fungi</taxon>
        <taxon>Dikarya</taxon>
        <taxon>Ascomycota</taxon>
        <taxon>Pezizomycotina</taxon>
        <taxon>Eurotiomycetes</taxon>
        <taxon>Eurotiomycetidae</taxon>
        <taxon>Eurotiales</taxon>
        <taxon>Aspergillaceae</taxon>
        <taxon>Aspergillus</taxon>
        <taxon>Aspergillus subgen. Circumdati</taxon>
    </lineage>
</organism>
<evidence type="ECO:0000256" key="12">
    <source>
        <dbReference type="SAM" id="Phobius"/>
    </source>
</evidence>
<keyword evidence="3" id="KW-0349">Heme</keyword>
<name>A0A2I2F558_ASPCN</name>
<keyword evidence="14" id="KW-1185">Reference proteome</keyword>
<dbReference type="InterPro" id="IPR014314">
    <property type="entry name" value="Succ_DH_cytb556"/>
</dbReference>
<dbReference type="GO" id="GO:0006099">
    <property type="term" value="P:tricarboxylic acid cycle"/>
    <property type="evidence" value="ECO:0007669"/>
    <property type="project" value="InterPro"/>
</dbReference>
<dbReference type="Proteomes" id="UP000234585">
    <property type="component" value="Unassembled WGS sequence"/>
</dbReference>
<evidence type="ECO:0000256" key="3">
    <source>
        <dbReference type="ARBA" id="ARBA00022617"/>
    </source>
</evidence>
<keyword evidence="5" id="KW-0479">Metal-binding</keyword>
<feature type="transmembrane region" description="Helical" evidence="12">
    <location>
        <begin position="121"/>
        <end position="145"/>
    </location>
</feature>
<dbReference type="RefSeq" id="XP_024669756.1">
    <property type="nucleotide sequence ID" value="XM_024813537.1"/>
</dbReference>
<keyword evidence="8 12" id="KW-1133">Transmembrane helix</keyword>
<dbReference type="InterPro" id="IPR018495">
    <property type="entry name" value="Succ_DH_cyt_bsu_CS"/>
</dbReference>
<evidence type="ECO:0000256" key="4">
    <source>
        <dbReference type="ARBA" id="ARBA00022692"/>
    </source>
</evidence>
<dbReference type="GO" id="GO:0006121">
    <property type="term" value="P:mitochondrial electron transport, succinate to ubiquinone"/>
    <property type="evidence" value="ECO:0007669"/>
    <property type="project" value="TreeGrafter"/>
</dbReference>
<dbReference type="FunFam" id="1.20.1300.10:FF:000008">
    <property type="entry name" value="Succinate dehydrogenase cytochrome b560 subunit"/>
    <property type="match status" value="1"/>
</dbReference>
<proteinExistence type="inferred from homology"/>
<dbReference type="GO" id="GO:0005743">
    <property type="term" value="C:mitochondrial inner membrane"/>
    <property type="evidence" value="ECO:0007669"/>
    <property type="project" value="UniProtKB-SubCell"/>
</dbReference>
<comment type="similarity">
    <text evidence="2">Belongs to the cytochrome b560 family.</text>
</comment>
<evidence type="ECO:0000256" key="1">
    <source>
        <dbReference type="ARBA" id="ARBA00004448"/>
    </source>
</evidence>
<evidence type="ECO:0000256" key="5">
    <source>
        <dbReference type="ARBA" id="ARBA00022723"/>
    </source>
</evidence>
<dbReference type="CDD" id="cd03499">
    <property type="entry name" value="SQR_TypeC_SdhC"/>
    <property type="match status" value="1"/>
</dbReference>
<dbReference type="AlphaFoldDB" id="A0A2I2F558"/>
<dbReference type="InterPro" id="IPR034804">
    <property type="entry name" value="SQR/QFR_C/D"/>
</dbReference>
<sequence>MLSQKVAQQSLRRLAVQQPYAMRWAAMNAASPATIAMGRNVQTRFTASTTNNQDPTKILAQQRLNRPVSPHLSIYKPQITWIGSSIHRITGLVMSGPLYLFATAYLASPLLGWHLESASMAAAFGALPLAAKVILKTVAALPFTYHCMNGVRHLIWDLCIGITNQQVIKSGWTVVGLSTITALSLALLY</sequence>
<evidence type="ECO:0000256" key="7">
    <source>
        <dbReference type="ARBA" id="ARBA00022946"/>
    </source>
</evidence>
<evidence type="ECO:0000256" key="10">
    <source>
        <dbReference type="ARBA" id="ARBA00023128"/>
    </source>
</evidence>